<name>A0A212F7D9_DANPL</name>
<feature type="compositionally biased region" description="Basic residues" evidence="1">
    <location>
        <begin position="1"/>
        <end position="27"/>
    </location>
</feature>
<organism evidence="2 3">
    <name type="scientific">Danaus plexippus plexippus</name>
    <dbReference type="NCBI Taxonomy" id="278856"/>
    <lineage>
        <taxon>Eukaryota</taxon>
        <taxon>Metazoa</taxon>
        <taxon>Ecdysozoa</taxon>
        <taxon>Arthropoda</taxon>
        <taxon>Hexapoda</taxon>
        <taxon>Insecta</taxon>
        <taxon>Pterygota</taxon>
        <taxon>Neoptera</taxon>
        <taxon>Endopterygota</taxon>
        <taxon>Lepidoptera</taxon>
        <taxon>Glossata</taxon>
        <taxon>Ditrysia</taxon>
        <taxon>Papilionoidea</taxon>
        <taxon>Nymphalidae</taxon>
        <taxon>Danainae</taxon>
        <taxon>Danaini</taxon>
        <taxon>Danaina</taxon>
        <taxon>Danaus</taxon>
        <taxon>Danaus</taxon>
    </lineage>
</organism>
<dbReference type="AlphaFoldDB" id="A0A212F7D9"/>
<reference evidence="2 3" key="1">
    <citation type="journal article" date="2011" name="Cell">
        <title>The monarch butterfly genome yields insights into long-distance migration.</title>
        <authorList>
            <person name="Zhan S."/>
            <person name="Merlin C."/>
            <person name="Boore J.L."/>
            <person name="Reppert S.M."/>
        </authorList>
    </citation>
    <scope>NUCLEOTIDE SEQUENCE [LARGE SCALE GENOMIC DNA]</scope>
    <source>
        <strain evidence="2">F-2</strain>
    </source>
</reference>
<comment type="caution">
    <text evidence="2">The sequence shown here is derived from an EMBL/GenBank/DDBJ whole genome shotgun (WGS) entry which is preliminary data.</text>
</comment>
<proteinExistence type="predicted"/>
<dbReference type="KEGG" id="dpl:KGM_214097"/>
<dbReference type="EMBL" id="AGBW02009882">
    <property type="protein sequence ID" value="OWR49654.1"/>
    <property type="molecule type" value="Genomic_DNA"/>
</dbReference>
<evidence type="ECO:0000313" key="2">
    <source>
        <dbReference type="EMBL" id="OWR49654.1"/>
    </source>
</evidence>
<feature type="compositionally biased region" description="Basic and acidic residues" evidence="1">
    <location>
        <begin position="39"/>
        <end position="55"/>
    </location>
</feature>
<gene>
    <name evidence="2" type="ORF">KGM_214097</name>
</gene>
<sequence length="118" mass="13808">MGRSRSRSKTPRRHHKSSKHSRKKSRSKDRSSSRSRSSKHTEKTRERSSKSRDCNNNRNSTRQTYLTWQFVQIVSTDNRPWPFICVFKINNILSIITVIKGSGRRSSKANRIACKEKS</sequence>
<feature type="region of interest" description="Disordered" evidence="1">
    <location>
        <begin position="1"/>
        <end position="59"/>
    </location>
</feature>
<evidence type="ECO:0000256" key="1">
    <source>
        <dbReference type="SAM" id="MobiDB-lite"/>
    </source>
</evidence>
<accession>A0A212F7D9</accession>
<protein>
    <submittedName>
        <fullName evidence="2">Uncharacterized protein</fullName>
    </submittedName>
</protein>
<evidence type="ECO:0000313" key="3">
    <source>
        <dbReference type="Proteomes" id="UP000007151"/>
    </source>
</evidence>
<dbReference type="InParanoid" id="A0A212F7D9"/>
<keyword evidence="3" id="KW-1185">Reference proteome</keyword>
<dbReference type="Proteomes" id="UP000007151">
    <property type="component" value="Unassembled WGS sequence"/>
</dbReference>